<protein>
    <recommendedName>
        <fullName evidence="2">ZSWIM3 N-terminal domain-containing protein</fullName>
    </recommendedName>
</protein>
<evidence type="ECO:0000313" key="4">
    <source>
        <dbReference type="Proteomes" id="UP000271974"/>
    </source>
</evidence>
<dbReference type="PANTHER" id="PTHR31569">
    <property type="entry name" value="SWIM-TYPE DOMAIN-CONTAINING PROTEIN"/>
    <property type="match status" value="1"/>
</dbReference>
<reference evidence="3 4" key="1">
    <citation type="submission" date="2019-01" db="EMBL/GenBank/DDBJ databases">
        <title>A draft genome assembly of the solar-powered sea slug Elysia chlorotica.</title>
        <authorList>
            <person name="Cai H."/>
            <person name="Li Q."/>
            <person name="Fang X."/>
            <person name="Li J."/>
            <person name="Curtis N.E."/>
            <person name="Altenburger A."/>
            <person name="Shibata T."/>
            <person name="Feng M."/>
            <person name="Maeda T."/>
            <person name="Schwartz J.A."/>
            <person name="Shigenobu S."/>
            <person name="Lundholm N."/>
            <person name="Nishiyama T."/>
            <person name="Yang H."/>
            <person name="Hasebe M."/>
            <person name="Li S."/>
            <person name="Pierce S.K."/>
            <person name="Wang J."/>
        </authorList>
    </citation>
    <scope>NUCLEOTIDE SEQUENCE [LARGE SCALE GENOMIC DNA]</scope>
    <source>
        <strain evidence="3">EC2010</strain>
        <tissue evidence="3">Whole organism of an adult</tissue>
    </source>
</reference>
<dbReference type="OrthoDB" id="6223780at2759"/>
<dbReference type="AlphaFoldDB" id="A0A3S0ZTJ6"/>
<accession>A0A3S0ZTJ6</accession>
<evidence type="ECO:0000256" key="1">
    <source>
        <dbReference type="SAM" id="MobiDB-lite"/>
    </source>
</evidence>
<feature type="region of interest" description="Disordered" evidence="1">
    <location>
        <begin position="386"/>
        <end position="405"/>
    </location>
</feature>
<dbReference type="InterPro" id="IPR052579">
    <property type="entry name" value="Zinc_finger_SWIM"/>
</dbReference>
<evidence type="ECO:0000259" key="2">
    <source>
        <dbReference type="Pfam" id="PF21599"/>
    </source>
</evidence>
<dbReference type="InterPro" id="IPR048325">
    <property type="entry name" value="ZSWIM3_N"/>
</dbReference>
<dbReference type="Pfam" id="PF21599">
    <property type="entry name" value="ZSWIM3_N"/>
    <property type="match status" value="1"/>
</dbReference>
<dbReference type="EMBL" id="RQTK01000285">
    <property type="protein sequence ID" value="RUS82458.1"/>
    <property type="molecule type" value="Genomic_DNA"/>
</dbReference>
<keyword evidence="4" id="KW-1185">Reference proteome</keyword>
<comment type="caution">
    <text evidence="3">The sequence shown here is derived from an EMBL/GenBank/DDBJ whole genome shotgun (WGS) entry which is preliminary data.</text>
</comment>
<organism evidence="3 4">
    <name type="scientific">Elysia chlorotica</name>
    <name type="common">Eastern emerald elysia</name>
    <name type="synonym">Sea slug</name>
    <dbReference type="NCBI Taxonomy" id="188477"/>
    <lineage>
        <taxon>Eukaryota</taxon>
        <taxon>Metazoa</taxon>
        <taxon>Spiralia</taxon>
        <taxon>Lophotrochozoa</taxon>
        <taxon>Mollusca</taxon>
        <taxon>Gastropoda</taxon>
        <taxon>Heterobranchia</taxon>
        <taxon>Euthyneura</taxon>
        <taxon>Panpulmonata</taxon>
        <taxon>Sacoglossa</taxon>
        <taxon>Placobranchoidea</taxon>
        <taxon>Plakobranchidae</taxon>
        <taxon>Elysia</taxon>
    </lineage>
</organism>
<feature type="region of interest" description="Disordered" evidence="1">
    <location>
        <begin position="209"/>
        <end position="248"/>
    </location>
</feature>
<feature type="compositionally biased region" description="Low complexity" evidence="1">
    <location>
        <begin position="223"/>
        <end position="242"/>
    </location>
</feature>
<gene>
    <name evidence="3" type="ORF">EGW08_009764</name>
</gene>
<dbReference type="Proteomes" id="UP000271974">
    <property type="component" value="Unassembled WGS sequence"/>
</dbReference>
<name>A0A3S0ZTJ6_ELYCH</name>
<dbReference type="PANTHER" id="PTHR31569:SF4">
    <property type="entry name" value="SWIM-TYPE DOMAIN-CONTAINING PROTEIN"/>
    <property type="match status" value="1"/>
</dbReference>
<proteinExistence type="predicted"/>
<evidence type="ECO:0000313" key="3">
    <source>
        <dbReference type="EMBL" id="RUS82458.1"/>
    </source>
</evidence>
<sequence>MYAVEVQGNISVLPTPPANPESLLEGTFSTLEEFETNLHEFEKATFAVFRKNNTVSVQTARKYVKQPMPDEIVYHRAQYVCTHFGQPRYRGKGVVNRSTTLATGCEAEIVLAWNNYVRKLVVSKKTLTHNHEVNAFTYSQQYKVKRLSREQKEEIKELMKRDSSIRGHRLRDIVNSKFNKCFSLRDASLLKHQLKKTMTQEEKELLDDARKPSLNHTASNNTAEPGPEAGEAPRARRAAVTPPVFPDPSSVTDVSQFVSYLEESNRLKRRSEDSQVVDLLQSSYMIRKPNLMSVKKRKRAERKDVLSQACQTKNVVVVTDPTGDALVKEEEDTQHHDSAKGLSQDKEVQIFLYNNLGETAATKQEIVVHEKDIEFERCSDLHETATINDGDDDGLDPPVKSCESPDRRIQQSRNYHFFMDLCCQVDTLDPKTALRARQELSRVVHRYMMASL</sequence>
<feature type="domain" description="ZSWIM3 N-terminal" evidence="2">
    <location>
        <begin position="26"/>
        <end position="131"/>
    </location>
</feature>